<name>A0A384L1G4_HALVD</name>
<reference evidence="2" key="1">
    <citation type="submission" date="2012-11" db="EMBL/GenBank/DDBJ databases">
        <authorList>
            <person name="Becker E.A."/>
            <person name="Seitzer P."/>
            <person name="Tritt A."/>
            <person name="Larsen D."/>
            <person name="Yao A."/>
            <person name="Wu D."/>
            <person name="Darling A."/>
            <person name="Eisen J.A."/>
            <person name="Facciotti M.T."/>
        </authorList>
    </citation>
    <scope>NUCLEOTIDE SEQUENCE [LARGE SCALE GENOMIC DNA]</scope>
    <source>
        <strain evidence="2">ATCC 29605 / DSM 3757 / JCM 8879 / NBRC 14742 / NCIMB 2012 / VKM B-1768 / DS2</strain>
    </source>
</reference>
<dbReference type="EMBL" id="AOHU01000038">
    <property type="protein sequence ID" value="ELY34563.1"/>
    <property type="molecule type" value="Genomic_DNA"/>
</dbReference>
<dbReference type="GeneID" id="8923967"/>
<dbReference type="AlphaFoldDB" id="A0A384L1G4"/>
<dbReference type="SUPFAM" id="SSF53649">
    <property type="entry name" value="Alkaline phosphatase-like"/>
    <property type="match status" value="1"/>
</dbReference>
<dbReference type="Proteomes" id="UP000011532">
    <property type="component" value="Unassembled WGS sequence"/>
</dbReference>
<evidence type="ECO:0008006" key="3">
    <source>
        <dbReference type="Google" id="ProtNLM"/>
    </source>
</evidence>
<dbReference type="Gene3D" id="3.40.720.10">
    <property type="entry name" value="Alkaline Phosphatase, subunit A"/>
    <property type="match status" value="1"/>
</dbReference>
<dbReference type="InterPro" id="IPR017850">
    <property type="entry name" value="Alkaline_phosphatase_core_sf"/>
</dbReference>
<dbReference type="RefSeq" id="WP_004041933.1">
    <property type="nucleotide sequence ID" value="NC_013967.1"/>
</dbReference>
<protein>
    <recommendedName>
        <fullName evidence="3">Sulfatase N-terminal domain-containing protein</fullName>
    </recommendedName>
</protein>
<organism evidence="1 2">
    <name type="scientific">Haloferax volcanii (strain ATCC 29605 / DSM 3757 / JCM 8879 / NBRC 14742 / NCIMB 2012 / VKM B-1768 / DS2)</name>
    <name type="common">Halobacterium volcanii</name>
    <dbReference type="NCBI Taxonomy" id="309800"/>
    <lineage>
        <taxon>Archaea</taxon>
        <taxon>Methanobacteriati</taxon>
        <taxon>Methanobacteriota</taxon>
        <taxon>Stenosarchaea group</taxon>
        <taxon>Halobacteria</taxon>
        <taxon>Halobacteriales</taxon>
        <taxon>Haloferacaceae</taxon>
        <taxon>Haloferax</taxon>
    </lineage>
</organism>
<evidence type="ECO:0000313" key="1">
    <source>
        <dbReference type="EMBL" id="ELY34563.1"/>
    </source>
</evidence>
<gene>
    <name evidence="1" type="ORF">C498_05526</name>
</gene>
<proteinExistence type="predicted"/>
<evidence type="ECO:0000313" key="2">
    <source>
        <dbReference type="Proteomes" id="UP000011532"/>
    </source>
</evidence>
<sequence>MIGISRENVSTLWQRPRRIIPFLIRKYNYATNDVTYNEDGVDIFEEDWDNLVILDACRYDYFQSESKLSGDTSFRFSRGAMSSEFITGNFANKKVHDTIYVSANGFYPTLKDEINTEVYQYIDLPRDAADNITTHPETVTKAAIEANDDNPNKRLIIHYLQPHQPYIGEFGRSKFEFEGNLKDSMRKSQVTKEDVRTAYTENLNIVLDEVAILNESLDGKTVVTADHGEMLGEKIGPFELYGHFQGVYRDELVKVPWHVLEYDSRRDIIAEEPVSDMVDLDDKELNQRLKDLGYKV</sequence>
<reference evidence="1 2" key="2">
    <citation type="journal article" date="2014" name="PLoS Genet.">
        <title>Phylogenetically driven sequencing of extremely halophilic archaea reveals strategies for static and dynamic osmo-response.</title>
        <authorList>
            <person name="Becker E.A."/>
            <person name="Seitzer P.M."/>
            <person name="Tritt A."/>
            <person name="Larsen D."/>
            <person name="Krusor M."/>
            <person name="Yao A.I."/>
            <person name="Wu D."/>
            <person name="Madern D."/>
            <person name="Eisen J.A."/>
            <person name="Darling A.E."/>
            <person name="Facciotti M.T."/>
        </authorList>
    </citation>
    <scope>NUCLEOTIDE SEQUENCE [LARGE SCALE GENOMIC DNA]</scope>
    <source>
        <strain evidence="2">ATCC 29605 / DSM 3757 / JCM 8879 / NBRC 14742 / NCIMB 2012 / VKM B-1768 / DS2</strain>
    </source>
</reference>
<accession>A0A384L1G4</accession>
<dbReference type="OrthoDB" id="100846at2157"/>
<comment type="caution">
    <text evidence="1">The sequence shown here is derived from an EMBL/GenBank/DDBJ whole genome shotgun (WGS) entry which is preliminary data.</text>
</comment>